<dbReference type="EMBL" id="JBBNAG010000009">
    <property type="protein sequence ID" value="KAK9106165.1"/>
    <property type="molecule type" value="Genomic_DNA"/>
</dbReference>
<dbReference type="PANTHER" id="PTHR45868:SF19">
    <property type="entry name" value="HEAVY METAL-ASSOCIATED ISOPRENYLATED PLANT PROTEIN 37"/>
    <property type="match status" value="1"/>
</dbReference>
<dbReference type="Proteomes" id="UP001419268">
    <property type="component" value="Unassembled WGS sequence"/>
</dbReference>
<proteinExistence type="inferred from homology"/>
<keyword evidence="3" id="KW-0636">Prenylation</keyword>
<dbReference type="AlphaFoldDB" id="A0AAP0F6I0"/>
<evidence type="ECO:0000256" key="3">
    <source>
        <dbReference type="ARBA" id="ARBA00023289"/>
    </source>
</evidence>
<dbReference type="CDD" id="cd00371">
    <property type="entry name" value="HMA"/>
    <property type="match status" value="1"/>
</dbReference>
<protein>
    <recommendedName>
        <fullName evidence="6">HMA domain-containing protein</fullName>
    </recommendedName>
</protein>
<evidence type="ECO:0000313" key="7">
    <source>
        <dbReference type="EMBL" id="KAK9106165.1"/>
    </source>
</evidence>
<evidence type="ECO:0000256" key="2">
    <source>
        <dbReference type="ARBA" id="ARBA00022723"/>
    </source>
</evidence>
<evidence type="ECO:0000256" key="4">
    <source>
        <dbReference type="ARBA" id="ARBA00024045"/>
    </source>
</evidence>
<gene>
    <name evidence="7" type="ORF">Scep_023009</name>
</gene>
<evidence type="ECO:0000256" key="1">
    <source>
        <dbReference type="ARBA" id="ARBA00022481"/>
    </source>
</evidence>
<evidence type="ECO:0000313" key="8">
    <source>
        <dbReference type="Proteomes" id="UP001419268"/>
    </source>
</evidence>
<comment type="caution">
    <text evidence="7">The sequence shown here is derived from an EMBL/GenBank/DDBJ whole genome shotgun (WGS) entry which is preliminary data.</text>
</comment>
<keyword evidence="2" id="KW-0479">Metal-binding</keyword>
<dbReference type="PANTHER" id="PTHR45868">
    <property type="entry name" value="HEAVY METAL-ASSOCIATED ISOPRENYLATED PLANT PROTEIN 33-RELATED"/>
    <property type="match status" value="1"/>
</dbReference>
<evidence type="ECO:0000259" key="6">
    <source>
        <dbReference type="PROSITE" id="PS50846"/>
    </source>
</evidence>
<reference evidence="7 8" key="1">
    <citation type="submission" date="2024-01" db="EMBL/GenBank/DDBJ databases">
        <title>Genome assemblies of Stephania.</title>
        <authorList>
            <person name="Yang L."/>
        </authorList>
    </citation>
    <scope>NUCLEOTIDE SEQUENCE [LARGE SCALE GENOMIC DNA]</scope>
    <source>
        <strain evidence="7">JXDWG</strain>
        <tissue evidence="7">Leaf</tissue>
    </source>
</reference>
<feature type="compositionally biased region" description="Low complexity" evidence="5">
    <location>
        <begin position="200"/>
        <end position="209"/>
    </location>
</feature>
<dbReference type="InterPro" id="IPR006121">
    <property type="entry name" value="HMA_dom"/>
</dbReference>
<dbReference type="SUPFAM" id="SSF55008">
    <property type="entry name" value="HMA, heavy metal-associated domain"/>
    <property type="match status" value="1"/>
</dbReference>
<dbReference type="GO" id="GO:0046872">
    <property type="term" value="F:metal ion binding"/>
    <property type="evidence" value="ECO:0007669"/>
    <property type="project" value="UniProtKB-KW"/>
</dbReference>
<feature type="domain" description="HMA" evidence="6">
    <location>
        <begin position="12"/>
        <end position="79"/>
    </location>
</feature>
<name>A0AAP0F6I0_9MAGN</name>
<keyword evidence="8" id="KW-1185">Reference proteome</keyword>
<feature type="compositionally biased region" description="Low complexity" evidence="5">
    <location>
        <begin position="167"/>
        <end position="185"/>
    </location>
</feature>
<evidence type="ECO:0000256" key="5">
    <source>
        <dbReference type="SAM" id="MobiDB-lite"/>
    </source>
</evidence>
<sequence length="408" mass="44255">MTKDEDFKLLKVQSCDLKVNIHCDGCKQDVKKLLQRIEGVYTVKIDADQQKVSVLGSVDAYTLIKKLVKSGKHAELWSQKSNQNQKQQQSNCVVDKGNKNQKQGLMKGLEAFKNQHKFPAFVDIDDDDDGDDEDGIEEEELRFIRDKANQLGLIRQQQANVAANNAKKNGGLANNSNAKVNNSGNGNMGKKGNNNGGGNPNQNMGMKPPMGGGMDQKNLGAAAAIKMNNAATHLSGGANPNVQDNKRGNDLGMMMGLAGLHGNGGGIGIGGNGMNFQAQPNNGFQGSSAGFPSNVYATGGHQLHQQSPIMTNNMNGLQYPNSHPSTLMNNMNMQNRSGINNLIANESRFMQPQVMYNRSPFIPPNTGYYYDYAPPTAAYPPSYYPSNTGDYYATHMFSDENTSSCAIM</sequence>
<feature type="region of interest" description="Disordered" evidence="5">
    <location>
        <begin position="167"/>
        <end position="211"/>
    </location>
</feature>
<dbReference type="Gene3D" id="3.30.70.100">
    <property type="match status" value="1"/>
</dbReference>
<feature type="compositionally biased region" description="Gly residues" evidence="5">
    <location>
        <begin position="186"/>
        <end position="199"/>
    </location>
</feature>
<dbReference type="Pfam" id="PF00403">
    <property type="entry name" value="HMA"/>
    <property type="match status" value="1"/>
</dbReference>
<comment type="similarity">
    <text evidence="4">Belongs to the HIPP family.</text>
</comment>
<accession>A0AAP0F6I0</accession>
<dbReference type="PROSITE" id="PS50846">
    <property type="entry name" value="HMA_2"/>
    <property type="match status" value="1"/>
</dbReference>
<organism evidence="7 8">
    <name type="scientific">Stephania cephalantha</name>
    <dbReference type="NCBI Taxonomy" id="152367"/>
    <lineage>
        <taxon>Eukaryota</taxon>
        <taxon>Viridiplantae</taxon>
        <taxon>Streptophyta</taxon>
        <taxon>Embryophyta</taxon>
        <taxon>Tracheophyta</taxon>
        <taxon>Spermatophyta</taxon>
        <taxon>Magnoliopsida</taxon>
        <taxon>Ranunculales</taxon>
        <taxon>Menispermaceae</taxon>
        <taxon>Menispermoideae</taxon>
        <taxon>Cissampelideae</taxon>
        <taxon>Stephania</taxon>
    </lineage>
</organism>
<dbReference type="InterPro" id="IPR036163">
    <property type="entry name" value="HMA_dom_sf"/>
</dbReference>
<keyword evidence="3" id="KW-0449">Lipoprotein</keyword>
<keyword evidence="1" id="KW-0488">Methylation</keyword>